<organism evidence="3 4">
    <name type="scientific">Toxocara canis</name>
    <name type="common">Canine roundworm</name>
    <dbReference type="NCBI Taxonomy" id="6265"/>
    <lineage>
        <taxon>Eukaryota</taxon>
        <taxon>Metazoa</taxon>
        <taxon>Ecdysozoa</taxon>
        <taxon>Nematoda</taxon>
        <taxon>Chromadorea</taxon>
        <taxon>Rhabditida</taxon>
        <taxon>Spirurina</taxon>
        <taxon>Ascaridomorpha</taxon>
        <taxon>Ascaridoidea</taxon>
        <taxon>Toxocaridae</taxon>
        <taxon>Toxocara</taxon>
    </lineage>
</organism>
<dbReference type="Proteomes" id="UP000050794">
    <property type="component" value="Unassembled WGS sequence"/>
</dbReference>
<name>A0A183U5U5_TOXCA</name>
<feature type="compositionally biased region" description="Low complexity" evidence="1">
    <location>
        <begin position="13"/>
        <end position="26"/>
    </location>
</feature>
<proteinExistence type="predicted"/>
<feature type="region of interest" description="Disordered" evidence="1">
    <location>
        <begin position="1"/>
        <end position="26"/>
    </location>
</feature>
<evidence type="ECO:0000313" key="3">
    <source>
        <dbReference type="Proteomes" id="UP000050794"/>
    </source>
</evidence>
<dbReference type="WBParaSite" id="TCNE_0000386501-mRNA-1">
    <property type="protein sequence ID" value="TCNE_0000386501-mRNA-1"/>
    <property type="gene ID" value="TCNE_0000386501"/>
</dbReference>
<evidence type="ECO:0000256" key="1">
    <source>
        <dbReference type="SAM" id="MobiDB-lite"/>
    </source>
</evidence>
<protein>
    <submittedName>
        <fullName evidence="4">ABC transporter ATP-binding protein</fullName>
    </submittedName>
</protein>
<sequence length="66" mass="7204">MTAGTSYAKMAASSSNEVTTSSSRRNAMNGMGKLRLYVDAVEHFKKNDRIKVYDMQVIICSGGIIV</sequence>
<keyword evidence="3" id="KW-1185">Reference proteome</keyword>
<evidence type="ECO:0000313" key="2">
    <source>
        <dbReference type="EMBL" id="VDM29582.1"/>
    </source>
</evidence>
<reference evidence="4" key="1">
    <citation type="submission" date="2016-06" db="UniProtKB">
        <authorList>
            <consortium name="WormBaseParasite"/>
        </authorList>
    </citation>
    <scope>IDENTIFICATION</scope>
</reference>
<accession>A0A183U5U5</accession>
<dbReference type="EMBL" id="UYWY01005548">
    <property type="protein sequence ID" value="VDM29582.1"/>
    <property type="molecule type" value="Genomic_DNA"/>
</dbReference>
<reference evidence="2 3" key="2">
    <citation type="submission" date="2018-11" db="EMBL/GenBank/DDBJ databases">
        <authorList>
            <consortium name="Pathogen Informatics"/>
        </authorList>
    </citation>
    <scope>NUCLEOTIDE SEQUENCE [LARGE SCALE GENOMIC DNA]</scope>
</reference>
<gene>
    <name evidence="2" type="ORF">TCNE_LOCUS3865</name>
</gene>
<dbReference type="AlphaFoldDB" id="A0A183U5U5"/>
<evidence type="ECO:0000313" key="4">
    <source>
        <dbReference type="WBParaSite" id="TCNE_0000386501-mRNA-1"/>
    </source>
</evidence>